<evidence type="ECO:0000313" key="2">
    <source>
        <dbReference type="Proteomes" id="UP001595711"/>
    </source>
</evidence>
<proteinExistence type="predicted"/>
<dbReference type="Pfam" id="PF07310">
    <property type="entry name" value="PAS_5"/>
    <property type="match status" value="1"/>
</dbReference>
<dbReference type="EMBL" id="JBHRYJ010000001">
    <property type="protein sequence ID" value="MFC3675795.1"/>
    <property type="molecule type" value="Genomic_DNA"/>
</dbReference>
<reference evidence="2" key="1">
    <citation type="journal article" date="2019" name="Int. J. Syst. Evol. Microbiol.">
        <title>The Global Catalogue of Microorganisms (GCM) 10K type strain sequencing project: providing services to taxonomists for standard genome sequencing and annotation.</title>
        <authorList>
            <consortium name="The Broad Institute Genomics Platform"/>
            <consortium name="The Broad Institute Genome Sequencing Center for Infectious Disease"/>
            <person name="Wu L."/>
            <person name="Ma J."/>
        </authorList>
    </citation>
    <scope>NUCLEOTIDE SEQUENCE [LARGE SCALE GENOMIC DNA]</scope>
    <source>
        <strain evidence="2">KCTC 42182</strain>
    </source>
</reference>
<dbReference type="Proteomes" id="UP001595711">
    <property type="component" value="Unassembled WGS sequence"/>
</dbReference>
<dbReference type="InterPro" id="IPR009922">
    <property type="entry name" value="DUF1457"/>
</dbReference>
<gene>
    <name evidence="1" type="ORF">ACFOOQ_09595</name>
</gene>
<comment type="caution">
    <text evidence="1">The sequence shown here is derived from an EMBL/GenBank/DDBJ whole genome shotgun (WGS) entry which is preliminary data.</text>
</comment>
<evidence type="ECO:0000313" key="1">
    <source>
        <dbReference type="EMBL" id="MFC3675795.1"/>
    </source>
</evidence>
<name>A0ABV7VED6_9PROT</name>
<organism evidence="1 2">
    <name type="scientific">Ferrovibrio xuzhouensis</name>
    <dbReference type="NCBI Taxonomy" id="1576914"/>
    <lineage>
        <taxon>Bacteria</taxon>
        <taxon>Pseudomonadati</taxon>
        <taxon>Pseudomonadota</taxon>
        <taxon>Alphaproteobacteria</taxon>
        <taxon>Rhodospirillales</taxon>
        <taxon>Rhodospirillaceae</taxon>
        <taxon>Ferrovibrio</taxon>
    </lineage>
</organism>
<accession>A0ABV7VED6</accession>
<protein>
    <submittedName>
        <fullName evidence="1">PAS domain-containing protein</fullName>
    </submittedName>
</protein>
<dbReference type="RefSeq" id="WP_379725038.1">
    <property type="nucleotide sequence ID" value="NZ_JBHRYJ010000001.1"/>
</dbReference>
<sequence length="205" mass="22772">MARFPFLRPASGTRPRRADTLDVIVEPTLRRLADYWLSRRAGQVMPRRADIDPVDIPWALSQLFLVDCVSDAGRGADGGRWRYRYRLAGEEVEKVFRASSGRHSLRGAWLDDILEPQHLTPVMARWRPLPDDGCIVYMQGMIYRMADCLARGGRIMLPLADEPGGPVTGLIGATDCDWECRKAADSATAMPADIAVTYIPAGMLA</sequence>
<keyword evidence="2" id="KW-1185">Reference proteome</keyword>